<feature type="signal peptide" evidence="1">
    <location>
        <begin position="1"/>
        <end position="19"/>
    </location>
</feature>
<reference evidence="2 3" key="1">
    <citation type="journal article" date="2016" name="Nat. Commun.">
        <title>Ectomycorrhizal ecology is imprinted in the genome of the dominant symbiotic fungus Cenococcum geophilum.</title>
        <authorList>
            <consortium name="DOE Joint Genome Institute"/>
            <person name="Peter M."/>
            <person name="Kohler A."/>
            <person name="Ohm R.A."/>
            <person name="Kuo A."/>
            <person name="Krutzmann J."/>
            <person name="Morin E."/>
            <person name="Arend M."/>
            <person name="Barry K.W."/>
            <person name="Binder M."/>
            <person name="Choi C."/>
            <person name="Clum A."/>
            <person name="Copeland A."/>
            <person name="Grisel N."/>
            <person name="Haridas S."/>
            <person name="Kipfer T."/>
            <person name="LaButti K."/>
            <person name="Lindquist E."/>
            <person name="Lipzen A."/>
            <person name="Maire R."/>
            <person name="Meier B."/>
            <person name="Mihaltcheva S."/>
            <person name="Molinier V."/>
            <person name="Murat C."/>
            <person name="Poggeler S."/>
            <person name="Quandt C.A."/>
            <person name="Sperisen C."/>
            <person name="Tritt A."/>
            <person name="Tisserant E."/>
            <person name="Crous P.W."/>
            <person name="Henrissat B."/>
            <person name="Nehls U."/>
            <person name="Egli S."/>
            <person name="Spatafora J.W."/>
            <person name="Grigoriev I.V."/>
            <person name="Martin F.M."/>
        </authorList>
    </citation>
    <scope>NUCLEOTIDE SEQUENCE [LARGE SCALE GENOMIC DNA]</scope>
    <source>
        <strain evidence="2 3">CBS 207.34</strain>
    </source>
</reference>
<dbReference type="Proteomes" id="UP000250140">
    <property type="component" value="Unassembled WGS sequence"/>
</dbReference>
<dbReference type="AlphaFoldDB" id="A0A8E2JN26"/>
<feature type="chain" id="PRO_5034514058" evidence="1">
    <location>
        <begin position="20"/>
        <end position="120"/>
    </location>
</feature>
<evidence type="ECO:0000313" key="3">
    <source>
        <dbReference type="Proteomes" id="UP000250140"/>
    </source>
</evidence>
<evidence type="ECO:0000256" key="1">
    <source>
        <dbReference type="SAM" id="SignalP"/>
    </source>
</evidence>
<protein>
    <submittedName>
        <fullName evidence="2">Uncharacterized protein</fullName>
    </submittedName>
</protein>
<organism evidence="2 3">
    <name type="scientific">Glonium stellatum</name>
    <dbReference type="NCBI Taxonomy" id="574774"/>
    <lineage>
        <taxon>Eukaryota</taxon>
        <taxon>Fungi</taxon>
        <taxon>Dikarya</taxon>
        <taxon>Ascomycota</taxon>
        <taxon>Pezizomycotina</taxon>
        <taxon>Dothideomycetes</taxon>
        <taxon>Pleosporomycetidae</taxon>
        <taxon>Gloniales</taxon>
        <taxon>Gloniaceae</taxon>
        <taxon>Glonium</taxon>
    </lineage>
</organism>
<sequence length="120" mass="13254">MPMLPLLPLPLPLPAFLLAEEGPCTNHRYKLRHSICQASAKDVGGDAAVAEAGARAEARIEIRVEARIEARAEARIEARAKSYRRQIVVQHFIFLRINTGFGAKLSTTIPTDVNDILDRP</sequence>
<dbReference type="EMBL" id="KV750734">
    <property type="protein sequence ID" value="OCL03440.1"/>
    <property type="molecule type" value="Genomic_DNA"/>
</dbReference>
<keyword evidence="3" id="KW-1185">Reference proteome</keyword>
<proteinExistence type="predicted"/>
<gene>
    <name evidence="2" type="ORF">AOQ84DRAFT_368371</name>
</gene>
<accession>A0A8E2JN26</accession>
<name>A0A8E2JN26_9PEZI</name>
<evidence type="ECO:0000313" key="2">
    <source>
        <dbReference type="EMBL" id="OCL03440.1"/>
    </source>
</evidence>
<keyword evidence="1" id="KW-0732">Signal</keyword>